<dbReference type="SUPFAM" id="SSF53474">
    <property type="entry name" value="alpha/beta-Hydrolases"/>
    <property type="match status" value="1"/>
</dbReference>
<dbReference type="PANTHER" id="PTHR42776">
    <property type="entry name" value="SERINE PEPTIDASE S9 FAMILY MEMBER"/>
    <property type="match status" value="1"/>
</dbReference>
<dbReference type="InterPro" id="IPR002470">
    <property type="entry name" value="Peptidase_S9A"/>
</dbReference>
<evidence type="ECO:0000256" key="4">
    <source>
        <dbReference type="ARBA" id="ARBA00032596"/>
    </source>
</evidence>
<keyword evidence="2" id="KW-0007">Acetylation</keyword>
<feature type="domain" description="Peptidase S9 prolyl oligopeptidase catalytic" evidence="7">
    <location>
        <begin position="413"/>
        <end position="620"/>
    </location>
</feature>
<dbReference type="Pfam" id="PF00326">
    <property type="entry name" value="Peptidase_S9"/>
    <property type="match status" value="1"/>
</dbReference>
<reference evidence="8 9" key="1">
    <citation type="submission" date="2017-09" db="EMBL/GenBank/DDBJ databases">
        <authorList>
            <person name="Ehlers B."/>
            <person name="Leendertz F.H."/>
        </authorList>
    </citation>
    <scope>NUCLEOTIDE SEQUENCE [LARGE SCALE GENOMIC DNA]</scope>
    <source>
        <strain evidence="8 9">DSM 46844</strain>
    </source>
</reference>
<dbReference type="RefSeq" id="WP_097207680.1">
    <property type="nucleotide sequence ID" value="NZ_JACHXB010000007.1"/>
</dbReference>
<dbReference type="GO" id="GO:0004177">
    <property type="term" value="F:aminopeptidase activity"/>
    <property type="evidence" value="ECO:0007669"/>
    <property type="project" value="UniProtKB-KW"/>
</dbReference>
<feature type="compositionally biased region" description="Basic and acidic residues" evidence="6">
    <location>
        <begin position="645"/>
        <end position="655"/>
    </location>
</feature>
<dbReference type="GO" id="GO:0004252">
    <property type="term" value="F:serine-type endopeptidase activity"/>
    <property type="evidence" value="ECO:0007669"/>
    <property type="project" value="InterPro"/>
</dbReference>
<evidence type="ECO:0000313" key="8">
    <source>
        <dbReference type="EMBL" id="SNX97724.1"/>
    </source>
</evidence>
<dbReference type="PRINTS" id="PR00862">
    <property type="entry name" value="PROLIGOPTASE"/>
</dbReference>
<sequence>MTTDLDRRTTTVEAAATLADQLVGAWGSWGPNMTPDARCVAFISDRSGTPQLWIQDVVLDGTIPPARHIHLSDDPVVSVRWAADSGWLTCEVATDGGVRTAVWVVRPDGTDARRIAGDAETHAELGPWTRSGHRFVVTLPGAAAGQPTRAYLADPATGRLDPLAEGVLIHVLDVSLEERFIVVRDGERGQQYVVVVDRLTDQDFSVLPHGATGSTDVALIRPAPEDHSGPVYVYLASDVGLPRRQLIGLPFGPNGWRGEPRTLAARDDAELEFIDADDAGKLLLLVWNVAGRSELELMDTATGGRTSISGLPGLVAANPVLSRDGSSVVLGVQGPTRPRELWHLDTTTHAWTRVTSAPPLPARRLVVPTLQTFAGQDGLPLTGWLYRAPSELKRPGPAVVYLHGGPEAQERPTFHPEHQALAAAGITVFAPNIRGSSGFGREFVHADDVHLRYAAFGDVLAAADHLVEAGIAHRDRIAVTGRSYGGYLTLAALAFSPGVFSAGVDICGMSDLVTFYRDSEPWIAAAAVSKYGHPERDRALLEDISPLASAHRIDAPLLVVHGEHDTNVPLNEARQVVAALRAMDKPVEYLELAGEGHDYRRADSRKLLIRTSVGFLAAALDRPRSPGTPPAATGTAETGPAATGAHDEPPVHAEPARAGSPARTAPVSLEG</sequence>
<comment type="function">
    <text evidence="5">This enzyme catalyzes the hydrolysis of the N-terminal peptide bond of an N-acetylated peptide to generate an N-acetylated amino acid and a peptide with a free N-terminus. It preferentially cleaves off Ac-Ala, Ac-Met and Ac-Ser. Also, involved in the degradation of oxidized and glycated proteins.</text>
</comment>
<name>A0A285EHQ6_9ACTN</name>
<dbReference type="Gene3D" id="3.40.50.1820">
    <property type="entry name" value="alpha/beta hydrolase"/>
    <property type="match status" value="1"/>
</dbReference>
<feature type="compositionally biased region" description="Low complexity" evidence="6">
    <location>
        <begin position="630"/>
        <end position="644"/>
    </location>
</feature>
<dbReference type="InterPro" id="IPR002471">
    <property type="entry name" value="Pept_S9_AS"/>
</dbReference>
<evidence type="ECO:0000313" key="9">
    <source>
        <dbReference type="Proteomes" id="UP000219514"/>
    </source>
</evidence>
<dbReference type="EMBL" id="OBDO01000008">
    <property type="protein sequence ID" value="SNX97724.1"/>
    <property type="molecule type" value="Genomic_DNA"/>
</dbReference>
<keyword evidence="1" id="KW-0378">Hydrolase</keyword>
<dbReference type="InterPro" id="IPR001375">
    <property type="entry name" value="Peptidase_S9_cat"/>
</dbReference>
<evidence type="ECO:0000256" key="6">
    <source>
        <dbReference type="SAM" id="MobiDB-lite"/>
    </source>
</evidence>
<accession>A0A285EHQ6</accession>
<feature type="region of interest" description="Disordered" evidence="6">
    <location>
        <begin position="620"/>
        <end position="671"/>
    </location>
</feature>
<keyword evidence="8" id="KW-0645">Protease</keyword>
<dbReference type="InterPro" id="IPR029058">
    <property type="entry name" value="AB_hydrolase_fold"/>
</dbReference>
<evidence type="ECO:0000256" key="2">
    <source>
        <dbReference type="ARBA" id="ARBA00022990"/>
    </source>
</evidence>
<dbReference type="PANTHER" id="PTHR42776:SF27">
    <property type="entry name" value="DIPEPTIDYL PEPTIDASE FAMILY MEMBER 6"/>
    <property type="match status" value="1"/>
</dbReference>
<gene>
    <name evidence="8" type="ORF">SAMN06893097_10889</name>
</gene>
<protein>
    <recommendedName>
        <fullName evidence="4">Acyl-peptide hydrolase</fullName>
    </recommendedName>
    <alternativeName>
        <fullName evidence="3">Acylaminoacyl-peptidase</fullName>
    </alternativeName>
</protein>
<dbReference type="GO" id="GO:0006508">
    <property type="term" value="P:proteolysis"/>
    <property type="evidence" value="ECO:0007669"/>
    <property type="project" value="InterPro"/>
</dbReference>
<proteinExistence type="predicted"/>
<dbReference type="InterPro" id="IPR011042">
    <property type="entry name" value="6-blade_b-propeller_TolB-like"/>
</dbReference>
<evidence type="ECO:0000259" key="7">
    <source>
        <dbReference type="Pfam" id="PF00326"/>
    </source>
</evidence>
<evidence type="ECO:0000256" key="3">
    <source>
        <dbReference type="ARBA" id="ARBA00032284"/>
    </source>
</evidence>
<dbReference type="Gene3D" id="2.120.10.30">
    <property type="entry name" value="TolB, C-terminal domain"/>
    <property type="match status" value="2"/>
</dbReference>
<dbReference type="Proteomes" id="UP000219514">
    <property type="component" value="Unassembled WGS sequence"/>
</dbReference>
<keyword evidence="8" id="KW-0031">Aminopeptidase</keyword>
<evidence type="ECO:0000256" key="5">
    <source>
        <dbReference type="ARBA" id="ARBA00045885"/>
    </source>
</evidence>
<evidence type="ECO:0000256" key="1">
    <source>
        <dbReference type="ARBA" id="ARBA00022801"/>
    </source>
</evidence>
<dbReference type="AlphaFoldDB" id="A0A285EHQ6"/>
<organism evidence="8 9">
    <name type="scientific">Geodermatophilus sabuli</name>
    <dbReference type="NCBI Taxonomy" id="1564158"/>
    <lineage>
        <taxon>Bacteria</taxon>
        <taxon>Bacillati</taxon>
        <taxon>Actinomycetota</taxon>
        <taxon>Actinomycetes</taxon>
        <taxon>Geodermatophilales</taxon>
        <taxon>Geodermatophilaceae</taxon>
        <taxon>Geodermatophilus</taxon>
    </lineage>
</organism>
<keyword evidence="9" id="KW-1185">Reference proteome</keyword>
<dbReference type="SUPFAM" id="SSF82171">
    <property type="entry name" value="DPP6 N-terminal domain-like"/>
    <property type="match status" value="1"/>
</dbReference>
<dbReference type="PROSITE" id="PS00708">
    <property type="entry name" value="PRO_ENDOPEP_SER"/>
    <property type="match status" value="1"/>
</dbReference>